<comment type="caution">
    <text evidence="1">The sequence shown here is derived from an EMBL/GenBank/DDBJ whole genome shotgun (WGS) entry which is preliminary data.</text>
</comment>
<sequence length="238" mass="27279">MDYLEATVFLKQLIKETNNELLAVNKNGLVEKNRMVIRTNFGKSISTKMEAFTNEYVYKSLGEYESEAFVITDLVSAEANGQEITYFLYKGYHSLFDKGVVYFQMVDKNTLAPKGELDFSNLEENIFYKVEFPDVEESSCNAIETAENTAKNPSIAFLIGHMNEERLVYDINRLIFDTANNVQKHKNRHFKFTIQVSVFGSKPSANLLKEIENIKQTLKTSVHPAYPNSTFVFDVDNE</sequence>
<proteinExistence type="predicted"/>
<dbReference type="AlphaFoldDB" id="A0AAE3SKP3"/>
<organism evidence="1 2">
    <name type="scientific">Plebeiibacterium marinum</name>
    <dbReference type="NCBI Taxonomy" id="2992111"/>
    <lineage>
        <taxon>Bacteria</taxon>
        <taxon>Pseudomonadati</taxon>
        <taxon>Bacteroidota</taxon>
        <taxon>Bacteroidia</taxon>
        <taxon>Marinilabiliales</taxon>
        <taxon>Marinilabiliaceae</taxon>
        <taxon>Plebeiibacterium</taxon>
    </lineage>
</organism>
<accession>A0AAE3SKP3</accession>
<keyword evidence="2" id="KW-1185">Reference proteome</keyword>
<reference evidence="1" key="1">
    <citation type="submission" date="2022-10" db="EMBL/GenBank/DDBJ databases">
        <authorList>
            <person name="Yu W.X."/>
        </authorList>
    </citation>
    <scope>NUCLEOTIDE SEQUENCE</scope>
    <source>
        <strain evidence="1">D04</strain>
    </source>
</reference>
<dbReference type="RefSeq" id="WP_301200420.1">
    <property type="nucleotide sequence ID" value="NZ_JAPDPI010000029.1"/>
</dbReference>
<name>A0AAE3SKP3_9BACT</name>
<gene>
    <name evidence="1" type="ORF">OM074_13890</name>
</gene>
<dbReference type="Proteomes" id="UP001207408">
    <property type="component" value="Unassembled WGS sequence"/>
</dbReference>
<protein>
    <submittedName>
        <fullName evidence="1">Uncharacterized protein</fullName>
    </submittedName>
</protein>
<dbReference type="EMBL" id="JAPDPI010000029">
    <property type="protein sequence ID" value="MCW3806723.1"/>
    <property type="molecule type" value="Genomic_DNA"/>
</dbReference>
<evidence type="ECO:0000313" key="1">
    <source>
        <dbReference type="EMBL" id="MCW3806723.1"/>
    </source>
</evidence>
<evidence type="ECO:0000313" key="2">
    <source>
        <dbReference type="Proteomes" id="UP001207408"/>
    </source>
</evidence>